<proteinExistence type="predicted"/>
<sequence>MWFELDEKDRDLYKRLILAYASLSEAFAQKEDFSQNTDKKKLIRPIVNSKFQEACFQYAFKASAEDIRNTSFDVAVRKINKEGLEKKYLIGIKTFSFNGNDQKIAQFKKENNTWSSLIQQMRDNVEKKELTVSQINEINHDLYLKLALMIANLRNQRIKSSIANLQGFKVDPKTDSIEYVYHVLMPSVEEGSPIIYVGETDYTKIDISNIKIEGCTSAKLPCNFVFSDGKHIYKFTPADSQLYMFFDNKKIIKESWNVIWVNEAQSFFLNLYKKVYDPKNTDYQSNDFDKNTRYITTDVLPNNEITESYCWLIAPKGEVELSSGFNSFYGTGMKIAIKDREKKIKKIHANYINSVAETKLNELIKLLTDYSLSNTNIDRFTLRDEICKLSDSIGNADLNSEVKGLVFRPFNEMYIPIPNSKEFHNKHPNFFGKDIGTFLEIEPNKLALDKKDRAFILIFEPSGDALQSYICQDNGKAIESSKKQSFLGEWLRKGVFQLGDFEPLTVKKLNELEINGIRLYKTKKKLFSDNSELYGEEIHLEFIWIEEGKEPNDFIGEL</sequence>
<dbReference type="Proteomes" id="UP000731465">
    <property type="component" value="Unassembled WGS sequence"/>
</dbReference>
<dbReference type="RefSeq" id="WP_219938172.1">
    <property type="nucleotide sequence ID" value="NZ_JAGFNY010000038.1"/>
</dbReference>
<keyword evidence="2" id="KW-1185">Reference proteome</keyword>
<evidence type="ECO:0008006" key="3">
    <source>
        <dbReference type="Google" id="ProtNLM"/>
    </source>
</evidence>
<comment type="caution">
    <text evidence="1">The sequence shown here is derived from an EMBL/GenBank/DDBJ whole genome shotgun (WGS) entry which is preliminary data.</text>
</comment>
<reference evidence="1 2" key="1">
    <citation type="submission" date="2021-03" db="EMBL/GenBank/DDBJ databases">
        <title>Succinivibrio sp. nov. isolated from feces of cow.</title>
        <authorList>
            <person name="Choi J.-Y."/>
        </authorList>
    </citation>
    <scope>NUCLEOTIDE SEQUENCE [LARGE SCALE GENOMIC DNA]</scope>
    <source>
        <strain evidence="1 2">AGMB01872</strain>
    </source>
</reference>
<name>A0ABS7DI37_9GAMM</name>
<evidence type="ECO:0000313" key="1">
    <source>
        <dbReference type="EMBL" id="MBW7570948.1"/>
    </source>
</evidence>
<accession>A0ABS7DI37</accession>
<evidence type="ECO:0000313" key="2">
    <source>
        <dbReference type="Proteomes" id="UP000731465"/>
    </source>
</evidence>
<dbReference type="EMBL" id="JAGFNY010000038">
    <property type="protein sequence ID" value="MBW7570948.1"/>
    <property type="molecule type" value="Genomic_DNA"/>
</dbReference>
<gene>
    <name evidence="1" type="ORF">J5V48_08580</name>
</gene>
<organism evidence="1 2">
    <name type="scientific">Succinivibrio faecicola</name>
    <dbReference type="NCBI Taxonomy" id="2820300"/>
    <lineage>
        <taxon>Bacteria</taxon>
        <taxon>Pseudomonadati</taxon>
        <taxon>Pseudomonadota</taxon>
        <taxon>Gammaproteobacteria</taxon>
        <taxon>Aeromonadales</taxon>
        <taxon>Succinivibrionaceae</taxon>
        <taxon>Succinivibrio</taxon>
    </lineage>
</organism>
<protein>
    <recommendedName>
        <fullName evidence="3">Restriction endonuclease</fullName>
    </recommendedName>
</protein>